<dbReference type="EMBL" id="CAJVPT010019618">
    <property type="protein sequence ID" value="CAG8642581.1"/>
    <property type="molecule type" value="Genomic_DNA"/>
</dbReference>
<accession>A0ACA9NF44</accession>
<dbReference type="Proteomes" id="UP000789525">
    <property type="component" value="Unassembled WGS sequence"/>
</dbReference>
<keyword evidence="2" id="KW-1185">Reference proteome</keyword>
<evidence type="ECO:0000313" key="1">
    <source>
        <dbReference type="EMBL" id="CAG8642581.1"/>
    </source>
</evidence>
<sequence length="432" mass="45427">MSTNMMSRAGGGTTTANAAAAAPANDAAEYSKNMAGKKKKATFECQHCAPNAQSALNTAHNLDPEPADQSHDFSDVNNKATSPVDMKPIPVNGLGDGLMSIATNVNLPHNGGNLNATANDGENPEREWSISPPPLSSAYDYWYQHGCLPHTVRNPASVSGSGSSGATSPAMSNALELAPGQMQHHQRTYMESPTTFYTPHSMHHHNGTGITTPTNANGAYAFEGENTATAMRTSYPLGTATFPTAAEYQHAAPSSHQRSHSHSSYTLAAPYNPGTTPTAGGSYNASASSPTVQTHPSTFHGHHHSHSADSRPVTRHGSMGASNPYSLPVYPSHPHSGMPYGVVDMPSQAAPHPGHYSQSPVQRHSMPNSPRMSTSHVQPTNSSSSSLVLPPIRFADGEMSMGGHFTSGNGWERVNISDARALPPQGAPGMAR</sequence>
<comment type="caution">
    <text evidence="1">The sequence shown here is derived from an EMBL/GenBank/DDBJ whole genome shotgun (WGS) entry which is preliminary data.</text>
</comment>
<protein>
    <submittedName>
        <fullName evidence="1">2920_t:CDS:1</fullName>
    </submittedName>
</protein>
<name>A0ACA9NF44_9GLOM</name>
<evidence type="ECO:0000313" key="2">
    <source>
        <dbReference type="Proteomes" id="UP000789525"/>
    </source>
</evidence>
<gene>
    <name evidence="1" type="ORF">ACOLOM_LOCUS7989</name>
</gene>
<proteinExistence type="predicted"/>
<organism evidence="1 2">
    <name type="scientific">Acaulospora colombiana</name>
    <dbReference type="NCBI Taxonomy" id="27376"/>
    <lineage>
        <taxon>Eukaryota</taxon>
        <taxon>Fungi</taxon>
        <taxon>Fungi incertae sedis</taxon>
        <taxon>Mucoromycota</taxon>
        <taxon>Glomeromycotina</taxon>
        <taxon>Glomeromycetes</taxon>
        <taxon>Diversisporales</taxon>
        <taxon>Acaulosporaceae</taxon>
        <taxon>Acaulospora</taxon>
    </lineage>
</organism>
<reference evidence="1" key="1">
    <citation type="submission" date="2021-06" db="EMBL/GenBank/DDBJ databases">
        <authorList>
            <person name="Kallberg Y."/>
            <person name="Tangrot J."/>
            <person name="Rosling A."/>
        </authorList>
    </citation>
    <scope>NUCLEOTIDE SEQUENCE</scope>
    <source>
        <strain evidence="1">CL356</strain>
    </source>
</reference>